<keyword evidence="3" id="KW-1185">Reference proteome</keyword>
<evidence type="ECO:0000313" key="2">
    <source>
        <dbReference type="EMBL" id="EFQ96035.1"/>
    </source>
</evidence>
<reference evidence="2 3" key="1">
    <citation type="journal article" date="2010" name="Genome Biol.">
        <title>A first genome assembly of the barley fungal pathogen Pyrenophora teres f. teres.</title>
        <authorList>
            <person name="Ellwood S.R."/>
            <person name="Liu Z."/>
            <person name="Syme R.A."/>
            <person name="Lai Z."/>
            <person name="Hane J.K."/>
            <person name="Keiper F."/>
            <person name="Moffat C.S."/>
            <person name="Oliver R.P."/>
            <person name="Friesen T.L."/>
        </authorList>
    </citation>
    <scope>NUCLEOTIDE SEQUENCE [LARGE SCALE GENOMIC DNA]</scope>
    <source>
        <strain evidence="2 3">0-1</strain>
    </source>
</reference>
<dbReference type="HOGENOM" id="CLU_2134838_0_0_1"/>
<accession>E3RE15</accession>
<proteinExistence type="predicted"/>
<protein>
    <submittedName>
        <fullName evidence="2">Uncharacterized protein</fullName>
    </submittedName>
</protein>
<gene>
    <name evidence="2" type="ORF">PTT_03574</name>
</gene>
<dbReference type="AlphaFoldDB" id="E3RE15"/>
<dbReference type="KEGG" id="pte:PTT_03574"/>
<name>E3RE15_PYRTT</name>
<evidence type="ECO:0000313" key="3">
    <source>
        <dbReference type="Proteomes" id="UP000001067"/>
    </source>
</evidence>
<evidence type="ECO:0000256" key="1">
    <source>
        <dbReference type="SAM" id="MobiDB-lite"/>
    </source>
</evidence>
<feature type="compositionally biased region" description="Basic and acidic residues" evidence="1">
    <location>
        <begin position="46"/>
        <end position="55"/>
    </location>
</feature>
<organism evidence="3">
    <name type="scientific">Pyrenophora teres f. teres (strain 0-1)</name>
    <name type="common">Barley net blotch fungus</name>
    <name type="synonym">Drechslera teres f. teres</name>
    <dbReference type="NCBI Taxonomy" id="861557"/>
    <lineage>
        <taxon>Eukaryota</taxon>
        <taxon>Fungi</taxon>
        <taxon>Dikarya</taxon>
        <taxon>Ascomycota</taxon>
        <taxon>Pezizomycotina</taxon>
        <taxon>Dothideomycetes</taxon>
        <taxon>Pleosporomycetidae</taxon>
        <taxon>Pleosporales</taxon>
        <taxon>Pleosporineae</taxon>
        <taxon>Pleosporaceae</taxon>
        <taxon>Pyrenophora</taxon>
    </lineage>
</organism>
<dbReference type="EMBL" id="GL532331">
    <property type="protein sequence ID" value="EFQ96035.1"/>
    <property type="molecule type" value="Genomic_DNA"/>
</dbReference>
<sequence length="113" mass="12441">MSVSRNMNESARDSAQEGAPTKGDGLPAAEKRVPRNKVLAALIQQRYRESKKPELFSDDEDTSPNESRKVAKQNSGGHQPDMSMVVDKHEVAEQANDGAVEMLDHQFDALFDG</sequence>
<feature type="region of interest" description="Disordered" evidence="1">
    <location>
        <begin position="1"/>
        <end position="82"/>
    </location>
</feature>
<dbReference type="Proteomes" id="UP000001067">
    <property type="component" value="Unassembled WGS sequence"/>
</dbReference>